<evidence type="ECO:0000313" key="7">
    <source>
        <dbReference type="EMBL" id="KWT92717.1"/>
    </source>
</evidence>
<evidence type="ECO:0000256" key="4">
    <source>
        <dbReference type="ARBA" id="ARBA00022989"/>
    </source>
</evidence>
<comment type="subcellular location">
    <subcellularLocation>
        <location evidence="1">Membrane</location>
        <topology evidence="1">Single-pass membrane protein</topology>
    </subcellularLocation>
</comment>
<evidence type="ECO:0000256" key="1">
    <source>
        <dbReference type="ARBA" id="ARBA00004167"/>
    </source>
</evidence>
<accession>A0ABR5SIJ6</accession>
<organism evidence="7 8">
    <name type="scientific">Candidatus Magnetominusculus xianensis</name>
    <dbReference type="NCBI Taxonomy" id="1748249"/>
    <lineage>
        <taxon>Bacteria</taxon>
        <taxon>Pseudomonadati</taxon>
        <taxon>Nitrospirota</taxon>
        <taxon>Nitrospiria</taxon>
        <taxon>Nitrospirales</taxon>
        <taxon>Nitrospiraceae</taxon>
        <taxon>Candidatus Magnetominusculus</taxon>
    </lineage>
</organism>
<dbReference type="PROSITE" id="PS00409">
    <property type="entry name" value="PROKAR_NTER_METHYL"/>
    <property type="match status" value="1"/>
</dbReference>
<reference evidence="7 8" key="1">
    <citation type="submission" date="2015-11" db="EMBL/GenBank/DDBJ databases">
        <authorList>
            <person name="Lin W."/>
        </authorList>
    </citation>
    <scope>NUCLEOTIDE SEQUENCE [LARGE SCALE GENOMIC DNA]</scope>
    <source>
        <strain evidence="7 8">HCH-1</strain>
    </source>
</reference>
<comment type="caution">
    <text evidence="7">The sequence shown here is derived from an EMBL/GenBank/DDBJ whole genome shotgun (WGS) entry which is preliminary data.</text>
</comment>
<dbReference type="Gene3D" id="3.30.700.10">
    <property type="entry name" value="Glycoprotein, Type 4 Pilin"/>
    <property type="match status" value="1"/>
</dbReference>
<keyword evidence="8" id="KW-1185">Reference proteome</keyword>
<keyword evidence="4 6" id="KW-1133">Transmembrane helix</keyword>
<gene>
    <name evidence="7" type="ORF">ASN18_0548</name>
</gene>
<proteinExistence type="predicted"/>
<evidence type="ECO:0000256" key="6">
    <source>
        <dbReference type="SAM" id="Phobius"/>
    </source>
</evidence>
<evidence type="ECO:0000256" key="3">
    <source>
        <dbReference type="ARBA" id="ARBA00022692"/>
    </source>
</evidence>
<dbReference type="PANTHER" id="PTHR30093:SF44">
    <property type="entry name" value="TYPE II SECRETION SYSTEM CORE PROTEIN G"/>
    <property type="match status" value="1"/>
</dbReference>
<dbReference type="NCBIfam" id="TIGR02532">
    <property type="entry name" value="IV_pilin_GFxxxE"/>
    <property type="match status" value="1"/>
</dbReference>
<keyword evidence="5 6" id="KW-0472">Membrane</keyword>
<dbReference type="PANTHER" id="PTHR30093">
    <property type="entry name" value="GENERAL SECRETION PATHWAY PROTEIN G"/>
    <property type="match status" value="1"/>
</dbReference>
<dbReference type="RefSeq" id="WP_236861463.1">
    <property type="nucleotide sequence ID" value="NZ_LNQR01000021.1"/>
</dbReference>
<name>A0ABR5SIJ6_9BACT</name>
<dbReference type="SUPFAM" id="SSF54523">
    <property type="entry name" value="Pili subunits"/>
    <property type="match status" value="1"/>
</dbReference>
<keyword evidence="2" id="KW-0488">Methylation</keyword>
<evidence type="ECO:0000256" key="5">
    <source>
        <dbReference type="ARBA" id="ARBA00023136"/>
    </source>
</evidence>
<dbReference type="InterPro" id="IPR012902">
    <property type="entry name" value="N_methyl_site"/>
</dbReference>
<dbReference type="InterPro" id="IPR045584">
    <property type="entry name" value="Pilin-like"/>
</dbReference>
<keyword evidence="3 6" id="KW-0812">Transmembrane</keyword>
<dbReference type="EMBL" id="LNQR01000021">
    <property type="protein sequence ID" value="KWT92717.1"/>
    <property type="molecule type" value="Genomic_DNA"/>
</dbReference>
<protein>
    <submittedName>
        <fullName evidence="7">Fimbrial protein</fullName>
    </submittedName>
</protein>
<feature type="transmembrane region" description="Helical" evidence="6">
    <location>
        <begin position="12"/>
        <end position="35"/>
    </location>
</feature>
<sequence>MVKRLRDIKGFSLVELMVVIAIISLLTAIAVPAFLGQREKARVRATESNARSAVTDLQGYLDLYVAGEPYIIITNTSGSQGCIQVATPVTANQTCEAALNQASVATYPAYPGGLTSVLSHFISHHTFKGDASVFSGNPLFVMASPSEGQILLNPISSNVVVILAYASNTTSPIFSQVQMVTVR</sequence>
<dbReference type="Proteomes" id="UP000060487">
    <property type="component" value="Unassembled WGS sequence"/>
</dbReference>
<dbReference type="Pfam" id="PF07963">
    <property type="entry name" value="N_methyl"/>
    <property type="match status" value="1"/>
</dbReference>
<evidence type="ECO:0000313" key="8">
    <source>
        <dbReference type="Proteomes" id="UP000060487"/>
    </source>
</evidence>
<evidence type="ECO:0000256" key="2">
    <source>
        <dbReference type="ARBA" id="ARBA00022481"/>
    </source>
</evidence>